<reference evidence="2 3" key="1">
    <citation type="submission" date="2019-06" db="EMBL/GenBank/DDBJ databases">
        <title>Genome of new Rhodobacteraceae sp. SM1903.</title>
        <authorList>
            <person name="Ren X."/>
        </authorList>
    </citation>
    <scope>NUCLEOTIDE SEQUENCE [LARGE SCALE GENOMIC DNA]</scope>
    <source>
        <strain evidence="2 3">SM1903</strain>
    </source>
</reference>
<keyword evidence="1" id="KW-0812">Transmembrane</keyword>
<dbReference type="EMBL" id="VFFF01000001">
    <property type="protein sequence ID" value="TNY33320.1"/>
    <property type="molecule type" value="Genomic_DNA"/>
</dbReference>
<evidence type="ECO:0000313" key="2">
    <source>
        <dbReference type="EMBL" id="TNY33320.1"/>
    </source>
</evidence>
<dbReference type="OrthoDB" id="2623652at2"/>
<dbReference type="AlphaFoldDB" id="A0A5C5GFN6"/>
<accession>A0A5C5GFN6</accession>
<evidence type="ECO:0000256" key="1">
    <source>
        <dbReference type="SAM" id="Phobius"/>
    </source>
</evidence>
<comment type="caution">
    <text evidence="2">The sequence shown here is derived from an EMBL/GenBank/DDBJ whole genome shotgun (WGS) entry which is preliminary data.</text>
</comment>
<organism evidence="2 3">
    <name type="scientific">Pelagovum pacificum</name>
    <dbReference type="NCBI Taxonomy" id="2588711"/>
    <lineage>
        <taxon>Bacteria</taxon>
        <taxon>Pseudomonadati</taxon>
        <taxon>Pseudomonadota</taxon>
        <taxon>Alphaproteobacteria</taxon>
        <taxon>Rhodobacterales</taxon>
        <taxon>Paracoccaceae</taxon>
        <taxon>Pelagovum</taxon>
    </lineage>
</organism>
<protein>
    <submittedName>
        <fullName evidence="2">DUF1761 domain-containing protein</fullName>
    </submittedName>
</protein>
<evidence type="ECO:0000313" key="3">
    <source>
        <dbReference type="Proteomes" id="UP000314011"/>
    </source>
</evidence>
<dbReference type="InterPro" id="IPR013879">
    <property type="entry name" value="DUF1761"/>
</dbReference>
<feature type="transmembrane region" description="Helical" evidence="1">
    <location>
        <begin position="112"/>
        <end position="135"/>
    </location>
</feature>
<dbReference type="Proteomes" id="UP000314011">
    <property type="component" value="Unassembled WGS sequence"/>
</dbReference>
<dbReference type="Pfam" id="PF08570">
    <property type="entry name" value="DUF1761"/>
    <property type="match status" value="1"/>
</dbReference>
<sequence length="136" mass="13741">MFDISQISWLGIAVATVASFALGGVWFTALFGRAYSTALGRAHDPAAKPPLLMIAGPAVWSLITAIVMALLMAALGIETLGGAIGFGLLVGLGLLAATSANTGINPNIPRPLLYGTISGAYHLAAGLVIAIVLVLS</sequence>
<dbReference type="RefSeq" id="WP_140194008.1">
    <property type="nucleotide sequence ID" value="NZ_CP065915.1"/>
</dbReference>
<feature type="transmembrane region" description="Helical" evidence="1">
    <location>
        <begin position="51"/>
        <end position="73"/>
    </location>
</feature>
<name>A0A5C5GFN6_9RHOB</name>
<keyword evidence="1" id="KW-1133">Transmembrane helix</keyword>
<keyword evidence="3" id="KW-1185">Reference proteome</keyword>
<keyword evidence="1" id="KW-0472">Membrane</keyword>
<feature type="transmembrane region" description="Helical" evidence="1">
    <location>
        <begin position="80"/>
        <end position="100"/>
    </location>
</feature>
<proteinExistence type="predicted"/>
<feature type="transmembrane region" description="Helical" evidence="1">
    <location>
        <begin position="7"/>
        <end position="31"/>
    </location>
</feature>
<gene>
    <name evidence="2" type="ORF">FHY64_08630</name>
</gene>